<dbReference type="Proteomes" id="UP000494165">
    <property type="component" value="Unassembled WGS sequence"/>
</dbReference>
<dbReference type="InterPro" id="IPR009218">
    <property type="entry name" value="HD_phosphohydro"/>
</dbReference>
<organism evidence="1 2">
    <name type="scientific">Cloeon dipterum</name>
    <dbReference type="NCBI Taxonomy" id="197152"/>
    <lineage>
        <taxon>Eukaryota</taxon>
        <taxon>Metazoa</taxon>
        <taxon>Ecdysozoa</taxon>
        <taxon>Arthropoda</taxon>
        <taxon>Hexapoda</taxon>
        <taxon>Insecta</taxon>
        <taxon>Pterygota</taxon>
        <taxon>Palaeoptera</taxon>
        <taxon>Ephemeroptera</taxon>
        <taxon>Pisciforma</taxon>
        <taxon>Baetidae</taxon>
        <taxon>Cloeon</taxon>
    </lineage>
</organism>
<keyword evidence="2" id="KW-1185">Reference proteome</keyword>
<accession>A0A8S1C5Z3</accession>
<name>A0A8S1C5Z3_9INSE</name>
<dbReference type="OrthoDB" id="330671at2759"/>
<comment type="caution">
    <text evidence="1">The sequence shown here is derived from an EMBL/GenBank/DDBJ whole genome shotgun (WGS) entry which is preliminary data.</text>
</comment>
<sequence length="200" mass="23122">MNAEEAWNLACGNLKGADLWWVKIKELYQCPSRHYHNLAFLDRKFQILHEIGAATDLNAVVIAIFFQYFEYDAQNRSSTMNIAHFQEFASECELPEELKGKVTALLAGDEEQNMHESDVQLLQDLDMSFLGFDADAYSDFIKLERKEYEFMSDHAYKTMRRKVLQTFLLIPNIFLTAAFQSRFEAQARANIEAEVQSLGN</sequence>
<dbReference type="PANTHER" id="PTHR21174">
    <property type="match status" value="1"/>
</dbReference>
<dbReference type="PIRSF" id="PIRSF035170">
    <property type="entry name" value="HD_phosphohydro"/>
    <property type="match status" value="1"/>
</dbReference>
<proteinExistence type="predicted"/>
<gene>
    <name evidence="1" type="ORF">CLODIP_2_CD09286</name>
</gene>
<protein>
    <submittedName>
        <fullName evidence="1">Uncharacterized protein</fullName>
    </submittedName>
</protein>
<reference evidence="1 2" key="1">
    <citation type="submission" date="2020-04" db="EMBL/GenBank/DDBJ databases">
        <authorList>
            <person name="Alioto T."/>
            <person name="Alioto T."/>
            <person name="Gomez Garrido J."/>
        </authorList>
    </citation>
    <scope>NUCLEOTIDE SEQUENCE [LARGE SCALE GENOMIC DNA]</scope>
</reference>
<dbReference type="AlphaFoldDB" id="A0A8S1C5Z3"/>
<dbReference type="EMBL" id="CADEPI010000016">
    <property type="protein sequence ID" value="CAB3364572.1"/>
    <property type="molecule type" value="Genomic_DNA"/>
</dbReference>
<dbReference type="PANTHER" id="PTHR21174:SF0">
    <property type="entry name" value="HD PHOSPHOHYDROLASE FAMILY PROTEIN-RELATED"/>
    <property type="match status" value="1"/>
</dbReference>
<evidence type="ECO:0000313" key="2">
    <source>
        <dbReference type="Proteomes" id="UP000494165"/>
    </source>
</evidence>
<evidence type="ECO:0000313" key="1">
    <source>
        <dbReference type="EMBL" id="CAB3364572.1"/>
    </source>
</evidence>